<dbReference type="Pfam" id="PF00337">
    <property type="entry name" value="Gal-bind_lectin"/>
    <property type="match status" value="1"/>
</dbReference>
<dbReference type="GO" id="GO:0045087">
    <property type="term" value="P:innate immune response"/>
    <property type="evidence" value="ECO:0007669"/>
    <property type="project" value="UniProtKB-KW"/>
</dbReference>
<dbReference type="SMART" id="SM00908">
    <property type="entry name" value="Gal-bind_lectin"/>
    <property type="match status" value="1"/>
</dbReference>
<dbReference type="GO" id="GO:0048030">
    <property type="term" value="F:disaccharide binding"/>
    <property type="evidence" value="ECO:0007669"/>
    <property type="project" value="TreeGrafter"/>
</dbReference>
<dbReference type="Ensembl" id="ENSMZET00005036258.1">
    <property type="protein sequence ID" value="ENSMZEP00005035012.1"/>
    <property type="gene ID" value="ENSMZEG00005026191.1"/>
</dbReference>
<keyword evidence="13" id="KW-0391">Immunity</keyword>
<keyword evidence="23" id="KW-1185">Reference proteome</keyword>
<feature type="compositionally biased region" description="Low complexity" evidence="20">
    <location>
        <begin position="70"/>
        <end position="80"/>
    </location>
</feature>
<sequence>MDLSDALDGGTTQSAAGGGLWPGGGNNQAGGGLWPGQPNAPAWPGQPNQPTWPGGSTAPAWPGGQPANPTWPQGPSQPSGPWGPGPGPSPGPGPTPPVAPQQNLTVPFNMPLPQGVYDKLLITIAGTIKPNADKITVDLATARDIAFHFNPRFNEGGKKVIIRNSCIGEKWGKEERELQHFPFVPGQNFEVRQLKKNPQFDFCEAEMTPTTVSHVSVPDQDPVHQHGVKGSCQQLSHAGLQASYHQPERHQETQHLLRPHAVQGQLGDVALRQAADPAEISQEEIISECLKVIISRCFDSSTCFCSGV</sequence>
<evidence type="ECO:0000256" key="18">
    <source>
        <dbReference type="ARBA" id="ARBA00023242"/>
    </source>
</evidence>
<dbReference type="InterPro" id="IPR013320">
    <property type="entry name" value="ConA-like_dom_sf"/>
</dbReference>
<keyword evidence="6" id="KW-0597">Phosphoprotein</keyword>
<keyword evidence="8" id="KW-0507">mRNA processing</keyword>
<evidence type="ECO:0000256" key="2">
    <source>
        <dbReference type="ARBA" id="ARBA00004496"/>
    </source>
</evidence>
<organism evidence="22 23">
    <name type="scientific">Maylandia zebra</name>
    <name type="common">zebra mbuna</name>
    <dbReference type="NCBI Taxonomy" id="106582"/>
    <lineage>
        <taxon>Eukaryota</taxon>
        <taxon>Metazoa</taxon>
        <taxon>Chordata</taxon>
        <taxon>Craniata</taxon>
        <taxon>Vertebrata</taxon>
        <taxon>Euteleostomi</taxon>
        <taxon>Actinopterygii</taxon>
        <taxon>Neopterygii</taxon>
        <taxon>Teleostei</taxon>
        <taxon>Neoteleostei</taxon>
        <taxon>Acanthomorphata</taxon>
        <taxon>Ovalentaria</taxon>
        <taxon>Cichlomorphae</taxon>
        <taxon>Cichliformes</taxon>
        <taxon>Cichlidae</taxon>
        <taxon>African cichlids</taxon>
        <taxon>Pseudocrenilabrinae</taxon>
        <taxon>Haplochromini</taxon>
        <taxon>Maylandia</taxon>
        <taxon>Maylandia zebra complex</taxon>
    </lineage>
</organism>
<keyword evidence="7" id="KW-0399">Innate immunity</keyword>
<evidence type="ECO:0000256" key="10">
    <source>
        <dbReference type="ARBA" id="ARBA00022734"/>
    </source>
</evidence>
<evidence type="ECO:0000256" key="20">
    <source>
        <dbReference type="SAM" id="MobiDB-lite"/>
    </source>
</evidence>
<dbReference type="CDD" id="cd00070">
    <property type="entry name" value="GLECT"/>
    <property type="match status" value="1"/>
</dbReference>
<evidence type="ECO:0000256" key="15">
    <source>
        <dbReference type="ARBA" id="ARBA00022990"/>
    </source>
</evidence>
<dbReference type="GO" id="GO:0005681">
    <property type="term" value="C:spliceosomal complex"/>
    <property type="evidence" value="ECO:0007669"/>
    <property type="project" value="UniProtKB-KW"/>
</dbReference>
<dbReference type="GO" id="GO:0008380">
    <property type="term" value="P:RNA splicing"/>
    <property type="evidence" value="ECO:0007669"/>
    <property type="project" value="UniProtKB-KW"/>
</dbReference>
<dbReference type="InterPro" id="IPR001079">
    <property type="entry name" value="Galectin_CRD"/>
</dbReference>
<accession>A0A3P9DLE3</accession>
<name>A0A3P9DLE3_9CICH</name>
<dbReference type="GO" id="GO:0005737">
    <property type="term" value="C:cytoplasm"/>
    <property type="evidence" value="ECO:0007669"/>
    <property type="project" value="UniProtKB-SubCell"/>
</dbReference>
<keyword evidence="12" id="KW-0221">Differentiation</keyword>
<feature type="domain" description="Galectin" evidence="21">
    <location>
        <begin position="108"/>
        <end position="257"/>
    </location>
</feature>
<dbReference type="GO" id="GO:0048246">
    <property type="term" value="P:macrophage chemotaxis"/>
    <property type="evidence" value="ECO:0007669"/>
    <property type="project" value="TreeGrafter"/>
</dbReference>
<evidence type="ECO:0000313" key="22">
    <source>
        <dbReference type="Ensembl" id="ENSMZEP00005035012.1"/>
    </source>
</evidence>
<evidence type="ECO:0000256" key="19">
    <source>
        <dbReference type="RuleBase" id="RU102079"/>
    </source>
</evidence>
<evidence type="ECO:0000256" key="5">
    <source>
        <dbReference type="ARBA" id="ARBA00022525"/>
    </source>
</evidence>
<dbReference type="GO" id="GO:0090280">
    <property type="term" value="P:positive regulation of calcium ion import"/>
    <property type="evidence" value="ECO:0007669"/>
    <property type="project" value="TreeGrafter"/>
</dbReference>
<dbReference type="GO" id="GO:0005615">
    <property type="term" value="C:extracellular space"/>
    <property type="evidence" value="ECO:0007669"/>
    <property type="project" value="TreeGrafter"/>
</dbReference>
<protein>
    <recommendedName>
        <fullName evidence="19">Galectin</fullName>
    </recommendedName>
</protein>
<evidence type="ECO:0000256" key="14">
    <source>
        <dbReference type="ARBA" id="ARBA00022972"/>
    </source>
</evidence>
<dbReference type="SMART" id="SM00276">
    <property type="entry name" value="GLECT"/>
    <property type="match status" value="1"/>
</dbReference>
<dbReference type="GO" id="GO:0006397">
    <property type="term" value="P:mRNA processing"/>
    <property type="evidence" value="ECO:0007669"/>
    <property type="project" value="UniProtKB-KW"/>
</dbReference>
<evidence type="ECO:0000256" key="17">
    <source>
        <dbReference type="ARBA" id="ARBA00023187"/>
    </source>
</evidence>
<keyword evidence="10 19" id="KW-0430">Lectin</keyword>
<evidence type="ECO:0000256" key="11">
    <source>
        <dbReference type="ARBA" id="ARBA00022737"/>
    </source>
</evidence>
<keyword evidence="15" id="KW-0007">Acetylation</keyword>
<keyword evidence="14" id="KW-0389">IgE-binding protein</keyword>
<evidence type="ECO:0000256" key="4">
    <source>
        <dbReference type="ARBA" id="ARBA00022490"/>
    </source>
</evidence>
<feature type="region of interest" description="Disordered" evidence="20">
    <location>
        <begin position="1"/>
        <end position="106"/>
    </location>
</feature>
<keyword evidence="16" id="KW-1015">Disulfide bond</keyword>
<dbReference type="PANTHER" id="PTHR11346">
    <property type="entry name" value="GALECTIN"/>
    <property type="match status" value="1"/>
</dbReference>
<dbReference type="SUPFAM" id="SSF49899">
    <property type="entry name" value="Concanavalin A-like lectins/glucanases"/>
    <property type="match status" value="1"/>
</dbReference>
<keyword evidence="17" id="KW-0508">mRNA splicing</keyword>
<keyword evidence="9" id="KW-0747">Spliceosome</keyword>
<dbReference type="GO" id="GO:0030154">
    <property type="term" value="P:cell differentiation"/>
    <property type="evidence" value="ECO:0007669"/>
    <property type="project" value="UniProtKB-KW"/>
</dbReference>
<evidence type="ECO:0000259" key="21">
    <source>
        <dbReference type="PROSITE" id="PS51304"/>
    </source>
</evidence>
<evidence type="ECO:0000313" key="23">
    <source>
        <dbReference type="Proteomes" id="UP000265160"/>
    </source>
</evidence>
<dbReference type="PROSITE" id="PS51304">
    <property type="entry name" value="GALECTIN"/>
    <property type="match status" value="1"/>
</dbReference>
<evidence type="ECO:0000256" key="8">
    <source>
        <dbReference type="ARBA" id="ARBA00022664"/>
    </source>
</evidence>
<evidence type="ECO:0000256" key="6">
    <source>
        <dbReference type="ARBA" id="ARBA00022553"/>
    </source>
</evidence>
<evidence type="ECO:0000256" key="16">
    <source>
        <dbReference type="ARBA" id="ARBA00023157"/>
    </source>
</evidence>
<dbReference type="Proteomes" id="UP000265160">
    <property type="component" value="Unplaced"/>
</dbReference>
<dbReference type="GeneTree" id="ENSGT00940000165169"/>
<dbReference type="GO" id="GO:0002548">
    <property type="term" value="P:monocyte chemotaxis"/>
    <property type="evidence" value="ECO:0007669"/>
    <property type="project" value="TreeGrafter"/>
</dbReference>
<dbReference type="GO" id="GO:0001772">
    <property type="term" value="C:immunological synapse"/>
    <property type="evidence" value="ECO:0007669"/>
    <property type="project" value="TreeGrafter"/>
</dbReference>
<evidence type="ECO:0000256" key="1">
    <source>
        <dbReference type="ARBA" id="ARBA00004123"/>
    </source>
</evidence>
<evidence type="ECO:0000256" key="7">
    <source>
        <dbReference type="ARBA" id="ARBA00022588"/>
    </source>
</evidence>
<dbReference type="GO" id="GO:0043236">
    <property type="term" value="F:laminin binding"/>
    <property type="evidence" value="ECO:0007669"/>
    <property type="project" value="TreeGrafter"/>
</dbReference>
<dbReference type="STRING" id="106582.ENSMZEP00005035012"/>
<evidence type="ECO:0000256" key="9">
    <source>
        <dbReference type="ARBA" id="ARBA00022728"/>
    </source>
</evidence>
<reference evidence="22" key="1">
    <citation type="submission" date="2025-08" db="UniProtKB">
        <authorList>
            <consortium name="Ensembl"/>
        </authorList>
    </citation>
    <scope>IDENTIFICATION</scope>
</reference>
<dbReference type="PANTHER" id="PTHR11346:SF26">
    <property type="entry name" value="GALECTIN-3"/>
    <property type="match status" value="1"/>
</dbReference>
<evidence type="ECO:0000256" key="13">
    <source>
        <dbReference type="ARBA" id="ARBA00022859"/>
    </source>
</evidence>
<dbReference type="GO" id="GO:0050918">
    <property type="term" value="P:positive chemotaxis"/>
    <property type="evidence" value="ECO:0007669"/>
    <property type="project" value="TreeGrafter"/>
</dbReference>
<evidence type="ECO:0000256" key="3">
    <source>
        <dbReference type="ARBA" id="ARBA00004613"/>
    </source>
</evidence>
<dbReference type="GO" id="GO:0030593">
    <property type="term" value="P:neutrophil chemotaxis"/>
    <property type="evidence" value="ECO:0007669"/>
    <property type="project" value="TreeGrafter"/>
</dbReference>
<dbReference type="GO" id="GO:2001237">
    <property type="term" value="P:negative regulation of extrinsic apoptotic signaling pathway"/>
    <property type="evidence" value="ECO:0007669"/>
    <property type="project" value="TreeGrafter"/>
</dbReference>
<dbReference type="GO" id="GO:0019863">
    <property type="term" value="F:IgE binding"/>
    <property type="evidence" value="ECO:0007669"/>
    <property type="project" value="UniProtKB-KW"/>
</dbReference>
<dbReference type="AlphaFoldDB" id="A0A3P9DLE3"/>
<feature type="compositionally biased region" description="Pro residues" evidence="20">
    <location>
        <begin position="81"/>
        <end position="99"/>
    </location>
</feature>
<dbReference type="InterPro" id="IPR044156">
    <property type="entry name" value="Galectin-like"/>
</dbReference>
<keyword evidence="18" id="KW-0539">Nucleus</keyword>
<feature type="compositionally biased region" description="Gly residues" evidence="20">
    <location>
        <begin position="16"/>
        <end position="34"/>
    </location>
</feature>
<comment type="subcellular location">
    <subcellularLocation>
        <location evidence="2">Cytoplasm</location>
    </subcellularLocation>
    <subcellularLocation>
        <location evidence="1">Nucleus</location>
    </subcellularLocation>
    <subcellularLocation>
        <location evidence="3">Secreted</location>
    </subcellularLocation>
</comment>
<dbReference type="GO" id="GO:0048245">
    <property type="term" value="P:eosinophil chemotaxis"/>
    <property type="evidence" value="ECO:0007669"/>
    <property type="project" value="TreeGrafter"/>
</dbReference>
<dbReference type="Gene3D" id="2.60.120.200">
    <property type="match status" value="1"/>
</dbReference>
<keyword evidence="11" id="KW-0677">Repeat</keyword>
<reference evidence="22" key="2">
    <citation type="submission" date="2025-09" db="UniProtKB">
        <authorList>
            <consortium name="Ensembl"/>
        </authorList>
    </citation>
    <scope>IDENTIFICATION</scope>
</reference>
<evidence type="ECO:0000256" key="12">
    <source>
        <dbReference type="ARBA" id="ARBA00022782"/>
    </source>
</evidence>
<proteinExistence type="predicted"/>
<keyword evidence="5" id="KW-0964">Secreted</keyword>
<keyword evidence="4" id="KW-0963">Cytoplasm</keyword>
<dbReference type="GO" id="GO:0045806">
    <property type="term" value="P:negative regulation of endocytosis"/>
    <property type="evidence" value="ECO:0007669"/>
    <property type="project" value="TreeGrafter"/>
</dbReference>